<comment type="caution">
    <text evidence="2">The sequence shown here is derived from an EMBL/GenBank/DDBJ whole genome shotgun (WGS) entry which is preliminary data.</text>
</comment>
<protein>
    <submittedName>
        <fullName evidence="2">Uncharacterized protein</fullName>
    </submittedName>
</protein>
<sequence length="262" mass="29171">TFWLDPDYDHKITATKTGYSSVQVTHRPTQSIYTIVMGATAGDAEYESDYEGLDWIIKPTSGPLTANNSYLFTFNLTATKSNLVNCKMEITNITQTILASAAGCTDSSQINLSLTFNVSDHPYLYGRYSVDVGDGYFTVDTDAYWIIFEETLNITSGTLKNFFEHLSDFSTIRVFGEEEHKSEFSRIILFFLVLFIAMGSISYSTGWEMQTQGGALLVLFPVVLFASIGGFFTMNLAFVGDVALPVVNAEFWNKYLVAFITA</sequence>
<keyword evidence="1" id="KW-0472">Membrane</keyword>
<proteinExistence type="predicted"/>
<keyword evidence="1" id="KW-1133">Transmembrane helix</keyword>
<accession>X1VFM6</accession>
<feature type="transmembrane region" description="Helical" evidence="1">
    <location>
        <begin position="184"/>
        <end position="203"/>
    </location>
</feature>
<feature type="non-terminal residue" evidence="2">
    <location>
        <position position="1"/>
    </location>
</feature>
<feature type="non-terminal residue" evidence="2">
    <location>
        <position position="262"/>
    </location>
</feature>
<dbReference type="EMBL" id="BARW01025175">
    <property type="protein sequence ID" value="GAJ05715.1"/>
    <property type="molecule type" value="Genomic_DNA"/>
</dbReference>
<gene>
    <name evidence="2" type="ORF">S12H4_41327</name>
</gene>
<keyword evidence="1" id="KW-0812">Transmembrane</keyword>
<evidence type="ECO:0000313" key="2">
    <source>
        <dbReference type="EMBL" id="GAJ05715.1"/>
    </source>
</evidence>
<organism evidence="2">
    <name type="scientific">marine sediment metagenome</name>
    <dbReference type="NCBI Taxonomy" id="412755"/>
    <lineage>
        <taxon>unclassified sequences</taxon>
        <taxon>metagenomes</taxon>
        <taxon>ecological metagenomes</taxon>
    </lineage>
</organism>
<evidence type="ECO:0000256" key="1">
    <source>
        <dbReference type="SAM" id="Phobius"/>
    </source>
</evidence>
<reference evidence="2" key="1">
    <citation type="journal article" date="2014" name="Front. Microbiol.">
        <title>High frequency of phylogenetically diverse reductive dehalogenase-homologous genes in deep subseafloor sedimentary metagenomes.</title>
        <authorList>
            <person name="Kawai M."/>
            <person name="Futagami T."/>
            <person name="Toyoda A."/>
            <person name="Takaki Y."/>
            <person name="Nishi S."/>
            <person name="Hori S."/>
            <person name="Arai W."/>
            <person name="Tsubouchi T."/>
            <person name="Morono Y."/>
            <person name="Uchiyama I."/>
            <person name="Ito T."/>
            <person name="Fujiyama A."/>
            <person name="Inagaki F."/>
            <person name="Takami H."/>
        </authorList>
    </citation>
    <scope>NUCLEOTIDE SEQUENCE</scope>
    <source>
        <strain evidence="2">Expedition CK06-06</strain>
    </source>
</reference>
<feature type="transmembrane region" description="Helical" evidence="1">
    <location>
        <begin position="215"/>
        <end position="238"/>
    </location>
</feature>
<name>X1VFM6_9ZZZZ</name>
<dbReference type="AlphaFoldDB" id="X1VFM6"/>